<dbReference type="PROSITE" id="PS51098">
    <property type="entry name" value="PTS_EIIB_TYPE_1"/>
    <property type="match status" value="1"/>
</dbReference>
<evidence type="ECO:0000256" key="2">
    <source>
        <dbReference type="ARBA" id="ARBA00022448"/>
    </source>
</evidence>
<evidence type="ECO:0000256" key="4">
    <source>
        <dbReference type="ARBA" id="ARBA00022597"/>
    </source>
</evidence>
<dbReference type="NCBIfam" id="NF008236">
    <property type="entry name" value="PRK11007.1"/>
    <property type="match status" value="1"/>
</dbReference>
<dbReference type="SUPFAM" id="SSF55604">
    <property type="entry name" value="Glucose permease domain IIB"/>
    <property type="match status" value="1"/>
</dbReference>
<feature type="transmembrane region" description="Helical" evidence="12">
    <location>
        <begin position="260"/>
        <end position="284"/>
    </location>
</feature>
<dbReference type="InterPro" id="IPR001996">
    <property type="entry name" value="PTS_IIB_1"/>
</dbReference>
<feature type="transmembrane region" description="Helical" evidence="12">
    <location>
        <begin position="106"/>
        <end position="129"/>
    </location>
</feature>
<dbReference type="AlphaFoldDB" id="A0A841YAW7"/>
<feature type="transmembrane region" description="Helical" evidence="12">
    <location>
        <begin position="344"/>
        <end position="365"/>
    </location>
</feature>
<dbReference type="EC" id="2.7.1.201" evidence="15"/>
<feature type="transmembrane region" description="Helical" evidence="12">
    <location>
        <begin position="442"/>
        <end position="464"/>
    </location>
</feature>
<organism evidence="15 16">
    <name type="scientific">Listeria fleischmannii</name>
    <dbReference type="NCBI Taxonomy" id="1069827"/>
    <lineage>
        <taxon>Bacteria</taxon>
        <taxon>Bacillati</taxon>
        <taxon>Bacillota</taxon>
        <taxon>Bacilli</taxon>
        <taxon>Bacillales</taxon>
        <taxon>Listeriaceae</taxon>
        <taxon>Listeria</taxon>
    </lineage>
</organism>
<evidence type="ECO:0000256" key="12">
    <source>
        <dbReference type="SAM" id="Phobius"/>
    </source>
</evidence>
<comment type="caution">
    <text evidence="15">The sequence shown here is derived from an EMBL/GenBank/DDBJ whole genome shotgun (WGS) entry which is preliminary data.</text>
</comment>
<dbReference type="PANTHER" id="PTHR30175:SF4">
    <property type="entry name" value="PTS SYSTEM TREHALOSE-SPECIFIC EIIBC COMPONENT"/>
    <property type="match status" value="1"/>
</dbReference>
<dbReference type="FunFam" id="3.30.1360.60:FF:000001">
    <property type="entry name" value="PTS system glucose-specific IIBC component PtsG"/>
    <property type="match status" value="1"/>
</dbReference>
<dbReference type="InterPro" id="IPR013013">
    <property type="entry name" value="PTS_EIIC_1"/>
</dbReference>
<protein>
    <submittedName>
        <fullName evidence="15">PTS system trehalose-specific EIIBC component</fullName>
        <ecNumber evidence="15">2.7.1.201</ecNumber>
    </submittedName>
</protein>
<keyword evidence="8" id="KW-0418">Kinase</keyword>
<evidence type="ECO:0000256" key="8">
    <source>
        <dbReference type="ARBA" id="ARBA00022777"/>
    </source>
</evidence>
<evidence type="ECO:0000256" key="7">
    <source>
        <dbReference type="ARBA" id="ARBA00022692"/>
    </source>
</evidence>
<dbReference type="GO" id="GO:0009401">
    <property type="term" value="P:phosphoenolpyruvate-dependent sugar phosphotransferase system"/>
    <property type="evidence" value="ECO:0007669"/>
    <property type="project" value="UniProtKB-KW"/>
</dbReference>
<dbReference type="Gene3D" id="3.30.1360.60">
    <property type="entry name" value="Glucose permease domain IIB"/>
    <property type="match status" value="1"/>
</dbReference>
<keyword evidence="9 12" id="KW-1133">Transmembrane helix</keyword>
<dbReference type="Pfam" id="PF02378">
    <property type="entry name" value="PTS_EIIC"/>
    <property type="match status" value="1"/>
</dbReference>
<keyword evidence="10 12" id="KW-0472">Membrane</keyword>
<name>A0A841YAW7_9LIST</name>
<dbReference type="InterPro" id="IPR003352">
    <property type="entry name" value="PTS_EIIC"/>
</dbReference>
<evidence type="ECO:0000256" key="5">
    <source>
        <dbReference type="ARBA" id="ARBA00022679"/>
    </source>
</evidence>
<feature type="transmembrane region" description="Helical" evidence="12">
    <location>
        <begin position="229"/>
        <end position="248"/>
    </location>
</feature>
<evidence type="ECO:0000259" key="13">
    <source>
        <dbReference type="PROSITE" id="PS51098"/>
    </source>
</evidence>
<feature type="transmembrane region" description="Helical" evidence="12">
    <location>
        <begin position="304"/>
        <end position="324"/>
    </location>
</feature>
<dbReference type="GO" id="GO:0005886">
    <property type="term" value="C:plasma membrane"/>
    <property type="evidence" value="ECO:0007669"/>
    <property type="project" value="UniProtKB-SubCell"/>
</dbReference>
<feature type="domain" description="PTS EIIC type-1" evidence="14">
    <location>
        <begin position="107"/>
        <end position="480"/>
    </location>
</feature>
<evidence type="ECO:0000256" key="1">
    <source>
        <dbReference type="ARBA" id="ARBA00004651"/>
    </source>
</evidence>
<keyword evidence="7 12" id="KW-0812">Transmembrane</keyword>
<feature type="active site" description="Phosphocysteine intermediate; for EIIB activity" evidence="11">
    <location>
        <position position="27"/>
    </location>
</feature>
<evidence type="ECO:0000256" key="10">
    <source>
        <dbReference type="ARBA" id="ARBA00023136"/>
    </source>
</evidence>
<dbReference type="PROSITE" id="PS51103">
    <property type="entry name" value="PTS_EIIC_TYPE_1"/>
    <property type="match status" value="1"/>
</dbReference>
<feature type="transmembrane region" description="Helical" evidence="12">
    <location>
        <begin position="400"/>
        <end position="422"/>
    </location>
</feature>
<dbReference type="PROSITE" id="PS01035">
    <property type="entry name" value="PTS_EIIB_TYPE_1_CYS"/>
    <property type="match status" value="1"/>
</dbReference>
<dbReference type="InterPro" id="IPR011296">
    <property type="entry name" value="PTS_IIBC_treh"/>
</dbReference>
<evidence type="ECO:0000256" key="9">
    <source>
        <dbReference type="ARBA" id="ARBA00022989"/>
    </source>
</evidence>
<dbReference type="GO" id="GO:0016301">
    <property type="term" value="F:kinase activity"/>
    <property type="evidence" value="ECO:0007669"/>
    <property type="project" value="UniProtKB-KW"/>
</dbReference>
<dbReference type="GO" id="GO:0090589">
    <property type="term" value="F:protein-phosphocysteine-trehalose phosphotransferase system transporter activity"/>
    <property type="evidence" value="ECO:0007669"/>
    <property type="project" value="TreeGrafter"/>
</dbReference>
<evidence type="ECO:0000256" key="6">
    <source>
        <dbReference type="ARBA" id="ARBA00022683"/>
    </source>
</evidence>
<keyword evidence="3" id="KW-1003">Cell membrane</keyword>
<evidence type="ECO:0000313" key="16">
    <source>
        <dbReference type="Proteomes" id="UP000571128"/>
    </source>
</evidence>
<evidence type="ECO:0000313" key="15">
    <source>
        <dbReference type="EMBL" id="MBC1397406.1"/>
    </source>
</evidence>
<dbReference type="CDD" id="cd00212">
    <property type="entry name" value="PTS_IIB_glc"/>
    <property type="match status" value="1"/>
</dbReference>
<feature type="transmembrane region" description="Helical" evidence="12">
    <location>
        <begin position="187"/>
        <end position="209"/>
    </location>
</feature>
<dbReference type="EMBL" id="JAARPY010000001">
    <property type="protein sequence ID" value="MBC1397406.1"/>
    <property type="molecule type" value="Genomic_DNA"/>
</dbReference>
<dbReference type="InterPro" id="IPR050558">
    <property type="entry name" value="PTS_Sugar-Specific_Components"/>
</dbReference>
<comment type="subcellular location">
    <subcellularLocation>
        <location evidence="1">Cell membrane</location>
        <topology evidence="1">Multi-pass membrane protein</topology>
    </subcellularLocation>
</comment>
<keyword evidence="6" id="KW-0598">Phosphotransferase system</keyword>
<sequence length="496" mass="53987">MAKYTDDAEKLLQLIGGKENISSVTHCATRMRFVLQNPEDADVKEIEMLTAVKGTFTQAGQFQVIIGNDVQEFYNEFTRIAGVEGVNKDEVKTDAKKNMSILQRMLAALAEIFTPLIPAIVVGGLILGFRNVIGDIDLLQNGTKTIAEVYPFWNGVYSFLWLIGEAIFHFLPVGITWSIAKKMGTTQILGIVLGLTLVSPQLLNAYAVATTKAADIPVWDFGFTQIPMIGYQAQVIPAMLAGFMLAYLEIGLRKFVPNAISMIVIPFFALVPTVLAAHVILGPIGWKIGDAIAHVVYSGLTSSLSWLFAALFGFLYAPLVVTGLHHMTNAIDLQLMSQFKGTNLWPMIALSNIAQGSAVLAIIFLHKGNEKEEQVSIPATISCYLGVTEPAMFGINLKYLYPFIAAMIGSSIAAVISVSSGVMANSIGVGGLPGILSIKPQFYLIFAFCMLVAIVVPFILTIVFRKYNILNKVDDAPIRTFGAKEFRTSSRKADNL</sequence>
<feature type="transmembrane region" description="Helical" evidence="12">
    <location>
        <begin position="377"/>
        <end position="393"/>
    </location>
</feature>
<evidence type="ECO:0000256" key="3">
    <source>
        <dbReference type="ARBA" id="ARBA00022475"/>
    </source>
</evidence>
<keyword evidence="4" id="KW-0762">Sugar transport</keyword>
<dbReference type="RefSeq" id="WP_115095758.1">
    <property type="nucleotide sequence ID" value="NZ_JAARPY010000001.1"/>
</dbReference>
<feature type="transmembrane region" description="Helical" evidence="12">
    <location>
        <begin position="159"/>
        <end position="180"/>
    </location>
</feature>
<dbReference type="GO" id="GO:0008982">
    <property type="term" value="F:protein-N(PI)-phosphohistidine-sugar phosphotransferase activity"/>
    <property type="evidence" value="ECO:0007669"/>
    <property type="project" value="InterPro"/>
</dbReference>
<feature type="domain" description="PTS EIIB type-1" evidence="13">
    <location>
        <begin position="5"/>
        <end position="87"/>
    </location>
</feature>
<keyword evidence="5 15" id="KW-0808">Transferase</keyword>
<dbReference type="NCBIfam" id="TIGR00826">
    <property type="entry name" value="EIIB_glc"/>
    <property type="match status" value="1"/>
</dbReference>
<keyword evidence="2" id="KW-0813">Transport</keyword>
<dbReference type="NCBIfam" id="TIGR01992">
    <property type="entry name" value="PTS-IIBC-Tre"/>
    <property type="match status" value="1"/>
</dbReference>
<accession>A0A841YAW7</accession>
<proteinExistence type="predicted"/>
<evidence type="ECO:0000259" key="14">
    <source>
        <dbReference type="PROSITE" id="PS51103"/>
    </source>
</evidence>
<dbReference type="Pfam" id="PF00367">
    <property type="entry name" value="PTS_EIIB"/>
    <property type="match status" value="1"/>
</dbReference>
<gene>
    <name evidence="15" type="primary">treP</name>
    <name evidence="15" type="ORF">HB844_00765</name>
</gene>
<dbReference type="InterPro" id="IPR036878">
    <property type="entry name" value="Glu_permease_IIB"/>
</dbReference>
<evidence type="ECO:0000256" key="11">
    <source>
        <dbReference type="PROSITE-ProRule" id="PRU00421"/>
    </source>
</evidence>
<dbReference type="Proteomes" id="UP000571128">
    <property type="component" value="Unassembled WGS sequence"/>
</dbReference>
<dbReference type="GO" id="GO:0015574">
    <property type="term" value="F:trehalose transmembrane transporter activity"/>
    <property type="evidence" value="ECO:0007669"/>
    <property type="project" value="InterPro"/>
</dbReference>
<dbReference type="PANTHER" id="PTHR30175">
    <property type="entry name" value="PHOSPHOTRANSFERASE SYSTEM TRANSPORT PROTEIN"/>
    <property type="match status" value="1"/>
</dbReference>
<dbReference type="InterPro" id="IPR018113">
    <property type="entry name" value="PTrfase_EIIB_Cys"/>
</dbReference>
<reference evidence="15 16" key="1">
    <citation type="submission" date="2020-03" db="EMBL/GenBank/DDBJ databases">
        <title>Soil Listeria distribution.</title>
        <authorList>
            <person name="Liao J."/>
            <person name="Wiedmann M."/>
        </authorList>
    </citation>
    <scope>NUCLEOTIDE SEQUENCE [LARGE SCALE GENOMIC DNA]</scope>
    <source>
        <strain evidence="15 16">FSL L7-1645</strain>
    </source>
</reference>